<dbReference type="AlphaFoldDB" id="A0AAD7XBI3"/>
<dbReference type="Proteomes" id="UP001215151">
    <property type="component" value="Unassembled WGS sequence"/>
</dbReference>
<evidence type="ECO:0008006" key="3">
    <source>
        <dbReference type="Google" id="ProtNLM"/>
    </source>
</evidence>
<dbReference type="EMBL" id="JAPEVG010000138">
    <property type="protein sequence ID" value="KAJ8481398.1"/>
    <property type="molecule type" value="Genomic_DNA"/>
</dbReference>
<gene>
    <name evidence="1" type="ORF">ONZ51_g6024</name>
</gene>
<proteinExistence type="predicted"/>
<dbReference type="InterPro" id="IPR029058">
    <property type="entry name" value="AB_hydrolase_fold"/>
</dbReference>
<evidence type="ECO:0000313" key="2">
    <source>
        <dbReference type="Proteomes" id="UP001215151"/>
    </source>
</evidence>
<dbReference type="Gene3D" id="3.40.50.1820">
    <property type="entry name" value="alpha/beta hydrolase"/>
    <property type="match status" value="1"/>
</dbReference>
<dbReference type="PANTHER" id="PTHR47381">
    <property type="entry name" value="ALPHA/BETA-HYDROLASES SUPERFAMILY PROTEIN"/>
    <property type="match status" value="1"/>
</dbReference>
<name>A0AAD7XBI3_9APHY</name>
<protein>
    <recommendedName>
        <fullName evidence="3">Alpha/beta-hydrolase</fullName>
    </recommendedName>
</protein>
<sequence length="281" mass="30885">MPASISKQTLVIAGITVNVFSRPSAVDAPVTVLFLLHGRTRSDADSEPIARGILEEVGRQREESQAQGTQADDLIIVTFDHRNHGARLVDKLANWHWEEDPAKSNVRHAVDMYAIQTGTANDVSFLIDFLPAYLYPNDERTVVRWGVAGVSLGGHSTWITLKNDPRVTFGIPIIGCPDYLTLMSERAAQSKVPVAPPRGAAHGGRAARANPFRGKRVLVLCGKEDTLVPWSASRRFVEELDVGEEGVKEVWVEEGTGHRCSEGMVKRAGEFVWKQALVRGQ</sequence>
<comment type="caution">
    <text evidence="1">The sequence shown here is derived from an EMBL/GenBank/DDBJ whole genome shotgun (WGS) entry which is preliminary data.</text>
</comment>
<dbReference type="PANTHER" id="PTHR47381:SF3">
    <property type="entry name" value="ALPHA_BETA-HYDROLASES SUPERFAMILY PROTEIN"/>
    <property type="match status" value="1"/>
</dbReference>
<reference evidence="1" key="1">
    <citation type="submission" date="2022-11" db="EMBL/GenBank/DDBJ databases">
        <title>Genome Sequence of Cubamyces cubensis.</title>
        <authorList>
            <person name="Buettner E."/>
        </authorList>
    </citation>
    <scope>NUCLEOTIDE SEQUENCE</scope>
    <source>
        <strain evidence="1">MPL-01</strain>
    </source>
</reference>
<keyword evidence="2" id="KW-1185">Reference proteome</keyword>
<accession>A0AAD7XBI3</accession>
<dbReference type="SUPFAM" id="SSF53474">
    <property type="entry name" value="alpha/beta-Hydrolases"/>
    <property type="match status" value="1"/>
</dbReference>
<evidence type="ECO:0000313" key="1">
    <source>
        <dbReference type="EMBL" id="KAJ8481398.1"/>
    </source>
</evidence>
<organism evidence="1 2">
    <name type="scientific">Trametes cubensis</name>
    <dbReference type="NCBI Taxonomy" id="1111947"/>
    <lineage>
        <taxon>Eukaryota</taxon>
        <taxon>Fungi</taxon>
        <taxon>Dikarya</taxon>
        <taxon>Basidiomycota</taxon>
        <taxon>Agaricomycotina</taxon>
        <taxon>Agaricomycetes</taxon>
        <taxon>Polyporales</taxon>
        <taxon>Polyporaceae</taxon>
        <taxon>Trametes</taxon>
    </lineage>
</organism>